<dbReference type="GO" id="GO:0004645">
    <property type="term" value="F:1,4-alpha-oligoglucan phosphorylase activity"/>
    <property type="evidence" value="ECO:0007669"/>
    <property type="project" value="InterPro"/>
</dbReference>
<evidence type="ECO:0000313" key="4">
    <source>
        <dbReference type="EMBL" id="NEG70062.1"/>
    </source>
</evidence>
<feature type="domain" description="Lacto-N-biose phosphorylase C-terminal" evidence="3">
    <location>
        <begin position="723"/>
        <end position="774"/>
    </location>
</feature>
<evidence type="ECO:0000259" key="3">
    <source>
        <dbReference type="Pfam" id="PF17386"/>
    </source>
</evidence>
<dbReference type="Pfam" id="PF17385">
    <property type="entry name" value="LBP_M"/>
    <property type="match status" value="1"/>
</dbReference>
<accession>A0A6I5NMW1</accession>
<dbReference type="SUPFAM" id="SSF52317">
    <property type="entry name" value="Class I glutamine amidotransferase-like"/>
    <property type="match status" value="1"/>
</dbReference>
<dbReference type="InterPro" id="IPR035080">
    <property type="entry name" value="Lact_bio_phlase-like_N"/>
</dbReference>
<comment type="caution">
    <text evidence="4">The sequence shown here is derived from an EMBL/GenBank/DDBJ whole genome shotgun (WGS) entry which is preliminary data.</text>
</comment>
<feature type="domain" description="Lacto-N-biose phosphorylase-like N-terminal TIM barrel" evidence="1">
    <location>
        <begin position="110"/>
        <end position="459"/>
    </location>
</feature>
<keyword evidence="4" id="KW-0328">Glycosyltransferase</keyword>
<dbReference type="Gene3D" id="3.40.50.880">
    <property type="match status" value="1"/>
</dbReference>
<dbReference type="InterPro" id="IPR029062">
    <property type="entry name" value="Class_I_gatase-like"/>
</dbReference>
<dbReference type="Pfam" id="PF17386">
    <property type="entry name" value="LBP_C"/>
    <property type="match status" value="1"/>
</dbReference>
<dbReference type="NCBIfam" id="TIGR02336">
    <property type="entry name" value="1,3-beta-galactosyl-N-acetylhexosamine phosphorylase"/>
    <property type="match status" value="1"/>
</dbReference>
<feature type="domain" description="Lacto-N-biose phosphorylase central" evidence="2">
    <location>
        <begin position="467"/>
        <end position="717"/>
    </location>
</feature>
<dbReference type="Gene3D" id="2.60.40.1180">
    <property type="entry name" value="Golgi alpha-mannosidase II"/>
    <property type="match status" value="1"/>
</dbReference>
<proteinExistence type="predicted"/>
<name>A0A6I5NMW1_9BIFI</name>
<dbReference type="EMBL" id="VYSG01000002">
    <property type="protein sequence ID" value="NEG70062.1"/>
    <property type="molecule type" value="Genomic_DNA"/>
</dbReference>
<dbReference type="EC" id="2.4.1.211" evidence="4"/>
<dbReference type="InterPro" id="IPR012711">
    <property type="entry name" value="Lacto-N-biose_phosphorylase"/>
</dbReference>
<evidence type="ECO:0000259" key="1">
    <source>
        <dbReference type="Pfam" id="PF09508"/>
    </source>
</evidence>
<dbReference type="Gene3D" id="2.60.40.10">
    <property type="entry name" value="Immunoglobulins"/>
    <property type="match status" value="1"/>
</dbReference>
<dbReference type="InterPro" id="IPR035356">
    <property type="entry name" value="LBP_C"/>
</dbReference>
<evidence type="ECO:0000259" key="2">
    <source>
        <dbReference type="Pfam" id="PF17385"/>
    </source>
</evidence>
<protein>
    <submittedName>
        <fullName evidence="4">1,3-beta-galactosyl-N-acetylhexosamine phosphorylase</fullName>
        <ecNumber evidence="4">2.4.1.211</ecNumber>
    </submittedName>
</protein>
<dbReference type="GO" id="GO:0050500">
    <property type="term" value="F:1,3-beta-galactosyl-N-acetylhexosamine phosphorylase activity"/>
    <property type="evidence" value="ECO:0007669"/>
    <property type="project" value="UniProtKB-EC"/>
</dbReference>
<keyword evidence="4" id="KW-0808">Transferase</keyword>
<reference evidence="4 5" key="1">
    <citation type="submission" date="2019-09" db="EMBL/GenBank/DDBJ databases">
        <title>Phylogenetic characterization of a novel taxon of the genus Bifidobacterium: Bifidobacterium choloepi sp. nov.</title>
        <authorList>
            <person name="Modesto M."/>
            <person name="Satti M."/>
        </authorList>
    </citation>
    <scope>NUCLEOTIDE SEQUENCE [LARGE SCALE GENOMIC DNA]</scope>
    <source>
        <strain evidence="4 5">BRDM6</strain>
    </source>
</reference>
<sequence length="778" mass="85383">MTTSGRFTLPSESNFADKTAELAGLWGADAIRNSDGTELDEEVKKLGKKIYSAYFPTRAHNEWITLHMDETPQVYLLTQRVLAEFAAGGTADDGAVAGAAADVTADGAAAPVTIDLMATFFAEQLTPNWDADPKRYWEVVDRTTGDVVDPAGWSFDRDAGTLTVDAAAAVPMHEYTATFLAYIIWDPVEMYNHLTNDWGDKEHEIPFDIYHPATRQFVMDTFAKWLADNPETDVVRFTTFFYQFTLLFDQKHREKVVDWFGCACTVSPAALDDFEARYGYRMRPEDFVDAGCYNSAWRVPSRQLLDWIEFLSDFVRANVRTMAAMAHDAGKEAMMFLGDQWIGTEPYRPDFAGLGLDAVVGSVGDGTTLRMISDIKGVRYTEGRFLPYFFPDTFYEGNDPSIEAWDNWRKARRAILRSPVARMGYGGYLSLAAKFPKFVDAVGHIADEFRDMHAKTHGRGAAPALTVAIANCWGEMRSWMAYTVAHALPNKQTYSYYGILEALSGMRVDVKFISFDDVLAGRLDDGDIDVVITGGPVETAFSGGAATWADGRLAERFRAWVRGGGALIGVGEPSSMAGRGDRFFQLADILGVDEERFQTLSVDKYFPPVTADHFIVADADRGALSDGAADSAAAAATGIPGKVPGDYAGPAIDFGEPILNTYPVSERTTLLSAHGNQVQLAANEYGRGRGVYVSGLPYSAANARLLERALFWAAGREANYAAYSSTNPECEVAVFPTTGWYCVVNNTDRPQATTVALPGGTAVDFRLAASGLEWRRLE</sequence>
<dbReference type="Proteomes" id="UP000469292">
    <property type="component" value="Unassembled WGS sequence"/>
</dbReference>
<dbReference type="InterPro" id="IPR035363">
    <property type="entry name" value="LBP_M"/>
</dbReference>
<dbReference type="InterPro" id="IPR013780">
    <property type="entry name" value="Glyco_hydro_b"/>
</dbReference>
<evidence type="ECO:0000313" key="5">
    <source>
        <dbReference type="Proteomes" id="UP000469292"/>
    </source>
</evidence>
<keyword evidence="5" id="KW-1185">Reference proteome</keyword>
<dbReference type="InterPro" id="IPR013783">
    <property type="entry name" value="Ig-like_fold"/>
</dbReference>
<dbReference type="Gene3D" id="3.20.20.80">
    <property type="entry name" value="Glycosidases"/>
    <property type="match status" value="2"/>
</dbReference>
<dbReference type="AlphaFoldDB" id="A0A6I5NMW1"/>
<feature type="domain" description="Lacto-N-biose phosphorylase-like N-terminal TIM barrel" evidence="1">
    <location>
        <begin position="5"/>
        <end position="84"/>
    </location>
</feature>
<dbReference type="Pfam" id="PF09508">
    <property type="entry name" value="Lact_bio_phlase"/>
    <property type="match status" value="2"/>
</dbReference>
<gene>
    <name evidence="4" type="primary">gnpA</name>
    <name evidence="4" type="ORF">F6S87_05550</name>
</gene>
<dbReference type="GO" id="GO:0005975">
    <property type="term" value="P:carbohydrate metabolic process"/>
    <property type="evidence" value="ECO:0007669"/>
    <property type="project" value="UniProtKB-ARBA"/>
</dbReference>
<dbReference type="RefSeq" id="WP_163227664.1">
    <property type="nucleotide sequence ID" value="NZ_VYSG01000002.1"/>
</dbReference>
<organism evidence="4 5">
    <name type="scientific">Bifidobacterium choloepi</name>
    <dbReference type="NCBI Taxonomy" id="2614131"/>
    <lineage>
        <taxon>Bacteria</taxon>
        <taxon>Bacillati</taxon>
        <taxon>Actinomycetota</taxon>
        <taxon>Actinomycetes</taxon>
        <taxon>Bifidobacteriales</taxon>
        <taxon>Bifidobacteriaceae</taxon>
        <taxon>Bifidobacterium</taxon>
    </lineage>
</organism>